<evidence type="ECO:0000313" key="5">
    <source>
        <dbReference type="EMBL" id="TKY84994.1"/>
    </source>
</evidence>
<gene>
    <name evidence="5" type="ORF">EX895_006074</name>
</gene>
<comment type="caution">
    <text evidence="5">The sequence shown here is derived from an EMBL/GenBank/DDBJ whole genome shotgun (WGS) entry which is preliminary data.</text>
</comment>
<dbReference type="InterPro" id="IPR050316">
    <property type="entry name" value="Tyrosinase/Hemocyanin"/>
</dbReference>
<keyword evidence="6" id="KW-1185">Reference proteome</keyword>
<evidence type="ECO:0000256" key="2">
    <source>
        <dbReference type="ARBA" id="ARBA00023008"/>
    </source>
</evidence>
<dbReference type="GO" id="GO:0016491">
    <property type="term" value="F:oxidoreductase activity"/>
    <property type="evidence" value="ECO:0007669"/>
    <property type="project" value="InterPro"/>
</dbReference>
<evidence type="ECO:0000256" key="3">
    <source>
        <dbReference type="SAM" id="SignalP"/>
    </source>
</evidence>
<dbReference type="PANTHER" id="PTHR11474">
    <property type="entry name" value="TYROSINASE FAMILY MEMBER"/>
    <property type="match status" value="1"/>
</dbReference>
<dbReference type="OrthoDB" id="6132182at2759"/>
<dbReference type="SUPFAM" id="SSF48056">
    <property type="entry name" value="Di-copper centre-containing domain"/>
    <property type="match status" value="1"/>
</dbReference>
<proteinExistence type="predicted"/>
<dbReference type="InterPro" id="IPR008922">
    <property type="entry name" value="Di-copper_centre_dom_sf"/>
</dbReference>
<dbReference type="PANTHER" id="PTHR11474:SF126">
    <property type="entry name" value="TYROSINASE-LIKE PROTEIN TYR-1-RELATED"/>
    <property type="match status" value="1"/>
</dbReference>
<sequence>MHVTTISTVILYWLQLCSAAKATSFWSSIHAIEARDPAVHDQRHQYHSSSQSSSHVYTQALGHDVATPVGHTSSVRCTHPVARVSFYTLTRAEQAAWMEHFQLLHTRGKSIFIKGGSYMDDLVMVHIGLQEEMHYNACFLVCHTAFLRAFYSLMRITGYRGREAYWDIEHDWPHGMHHSRLWQTLGSSSAHGGAIPSGPFRNLQCGVLPNTRKPGYSLVKPHFVTRHFNANWTHTPLVKGDMYSHHYNASLYTRILTARTYTSLRTLLESSLHAWTHQSIGGEMWLYSSPCEPAFWLLHAEVDRCWRSWQHNHHAWFHYDGHRRLQDAHGKTAIRAASLNDSIDFYGLFEKVKVRDVMHPRRGIMCFRYDRLLGGQLDTGA</sequence>
<dbReference type="GeneID" id="40728969"/>
<evidence type="ECO:0000256" key="1">
    <source>
        <dbReference type="ARBA" id="ARBA00022723"/>
    </source>
</evidence>
<dbReference type="RefSeq" id="XP_029736979.1">
    <property type="nucleotide sequence ID" value="XM_029886666.1"/>
</dbReference>
<dbReference type="Pfam" id="PF00264">
    <property type="entry name" value="Tyrosinase"/>
    <property type="match status" value="1"/>
</dbReference>
<accession>A0A4U7KLN1</accession>
<dbReference type="Proteomes" id="UP000306050">
    <property type="component" value="Chromosome SGRAM_8"/>
</dbReference>
<keyword evidence="2" id="KW-0186">Copper</keyword>
<dbReference type="Gene3D" id="1.10.1280.10">
    <property type="entry name" value="Di-copper center containing domain from catechol oxidase"/>
    <property type="match status" value="1"/>
</dbReference>
<dbReference type="InterPro" id="IPR002227">
    <property type="entry name" value="Tyrosinase_Cu-bd"/>
</dbReference>
<keyword evidence="3" id="KW-0732">Signal</keyword>
<feature type="domain" description="Tyrosinase copper-binding" evidence="4">
    <location>
        <begin position="119"/>
        <end position="311"/>
    </location>
</feature>
<organism evidence="5 6">
    <name type="scientific">Sporisorium graminicola</name>
    <dbReference type="NCBI Taxonomy" id="280036"/>
    <lineage>
        <taxon>Eukaryota</taxon>
        <taxon>Fungi</taxon>
        <taxon>Dikarya</taxon>
        <taxon>Basidiomycota</taxon>
        <taxon>Ustilaginomycotina</taxon>
        <taxon>Ustilaginomycetes</taxon>
        <taxon>Ustilaginales</taxon>
        <taxon>Ustilaginaceae</taxon>
        <taxon>Sporisorium</taxon>
    </lineage>
</organism>
<dbReference type="AlphaFoldDB" id="A0A4U7KLN1"/>
<reference evidence="5 6" key="1">
    <citation type="submission" date="2019-05" db="EMBL/GenBank/DDBJ databases">
        <title>Sporisorium graminicola CBS 10092 draft sequencing and annotation.</title>
        <authorList>
            <person name="Solano-Gonzalez S."/>
            <person name="Caddick M.X."/>
            <person name="Darby A."/>
        </authorList>
    </citation>
    <scope>NUCLEOTIDE SEQUENCE [LARGE SCALE GENOMIC DNA]</scope>
    <source>
        <strain evidence="5 6">CBS 10092</strain>
    </source>
</reference>
<protein>
    <recommendedName>
        <fullName evidence="4">Tyrosinase copper-binding domain-containing protein</fullName>
    </recommendedName>
</protein>
<evidence type="ECO:0000259" key="4">
    <source>
        <dbReference type="Pfam" id="PF00264"/>
    </source>
</evidence>
<dbReference type="KEGG" id="sgra:EX895_006074"/>
<feature type="chain" id="PRO_5020332379" description="Tyrosinase copper-binding domain-containing protein" evidence="3">
    <location>
        <begin position="20"/>
        <end position="381"/>
    </location>
</feature>
<keyword evidence="1" id="KW-0479">Metal-binding</keyword>
<evidence type="ECO:0000313" key="6">
    <source>
        <dbReference type="Proteomes" id="UP000306050"/>
    </source>
</evidence>
<dbReference type="GO" id="GO:0046872">
    <property type="term" value="F:metal ion binding"/>
    <property type="evidence" value="ECO:0007669"/>
    <property type="project" value="UniProtKB-KW"/>
</dbReference>
<dbReference type="EMBL" id="SRRM01000021">
    <property type="protein sequence ID" value="TKY84994.1"/>
    <property type="molecule type" value="Genomic_DNA"/>
</dbReference>
<name>A0A4U7KLN1_9BASI</name>
<feature type="signal peptide" evidence="3">
    <location>
        <begin position="1"/>
        <end position="19"/>
    </location>
</feature>